<feature type="domain" description="IRG-type G" evidence="2">
    <location>
        <begin position="67"/>
        <end position="266"/>
    </location>
</feature>
<dbReference type="Gene3D" id="3.40.50.300">
    <property type="entry name" value="P-loop containing nucleotide triphosphate hydrolases"/>
    <property type="match status" value="1"/>
</dbReference>
<sequence length="288" mass="32727">MSNITVLGVVAAAAAIPLVANTLGNIIGNTINRLRERRGTPPRPPRGIPLEEMRTNAQQALNMNIENYINFAFCGSQNSGKSTLINYLREIDDTGVYNNNELDAARVGETQTTRETRAYGFIEGHDLDFVRFWDHAGCGTFDHPTEDYFEQNLLYAFDCILLVTASGLGEYERTILEDARRFETDVVIVINKADERVQSKLRRRPRHLGPPDANARKLIIQETINEAKASITEDLRNIQQEQVPVFVVSAHKWRDYQFSHSEEDKDLSMEIVPMIEYILTAAFRRRAP</sequence>
<gene>
    <name evidence="4" type="ORF">EDS130_LOCUS42259</name>
    <name evidence="3" type="ORF">XAT740_LOCUS37694</name>
</gene>
<dbReference type="PROSITE" id="PS51716">
    <property type="entry name" value="G_IRG"/>
    <property type="match status" value="1"/>
</dbReference>
<evidence type="ECO:0000313" key="4">
    <source>
        <dbReference type="EMBL" id="CAF1495047.1"/>
    </source>
</evidence>
<dbReference type="InterPro" id="IPR027417">
    <property type="entry name" value="P-loop_NTPase"/>
</dbReference>
<dbReference type="GO" id="GO:0005525">
    <property type="term" value="F:GTP binding"/>
    <property type="evidence" value="ECO:0007669"/>
    <property type="project" value="InterPro"/>
</dbReference>
<dbReference type="PANTHER" id="PTHR14143:SF1">
    <property type="entry name" value="IRG-TYPE G DOMAIN-CONTAINING PROTEIN"/>
    <property type="match status" value="1"/>
</dbReference>
<comment type="similarity">
    <text evidence="1">Belongs to the TRAFAC class dynamin-like GTPase superfamily. IRG family.</text>
</comment>
<dbReference type="SUPFAM" id="SSF52540">
    <property type="entry name" value="P-loop containing nucleoside triphosphate hydrolases"/>
    <property type="match status" value="1"/>
</dbReference>
<dbReference type="Proteomes" id="UP000663828">
    <property type="component" value="Unassembled WGS sequence"/>
</dbReference>
<protein>
    <recommendedName>
        <fullName evidence="2">IRG-type G domain-containing protein</fullName>
    </recommendedName>
</protein>
<proteinExistence type="inferred from homology"/>
<dbReference type="EMBL" id="CAJNOJ010000605">
    <property type="protein sequence ID" value="CAF1495047.1"/>
    <property type="molecule type" value="Genomic_DNA"/>
</dbReference>
<dbReference type="InterPro" id="IPR007743">
    <property type="entry name" value="Immunity-related_GTPase-like"/>
</dbReference>
<dbReference type="OrthoDB" id="422720at2759"/>
<keyword evidence="5" id="KW-1185">Reference proteome</keyword>
<organism evidence="4 6">
    <name type="scientific">Adineta ricciae</name>
    <name type="common">Rotifer</name>
    <dbReference type="NCBI Taxonomy" id="249248"/>
    <lineage>
        <taxon>Eukaryota</taxon>
        <taxon>Metazoa</taxon>
        <taxon>Spiralia</taxon>
        <taxon>Gnathifera</taxon>
        <taxon>Rotifera</taxon>
        <taxon>Eurotatoria</taxon>
        <taxon>Bdelloidea</taxon>
        <taxon>Adinetida</taxon>
        <taxon>Adinetidae</taxon>
        <taxon>Adineta</taxon>
    </lineage>
</organism>
<evidence type="ECO:0000313" key="3">
    <source>
        <dbReference type="EMBL" id="CAF1465803.1"/>
    </source>
</evidence>
<dbReference type="Pfam" id="PF05049">
    <property type="entry name" value="IIGP"/>
    <property type="match status" value="1"/>
</dbReference>
<evidence type="ECO:0000259" key="2">
    <source>
        <dbReference type="PROSITE" id="PS51716"/>
    </source>
</evidence>
<dbReference type="Proteomes" id="UP000663852">
    <property type="component" value="Unassembled WGS sequence"/>
</dbReference>
<evidence type="ECO:0000256" key="1">
    <source>
        <dbReference type="ARBA" id="ARBA00005429"/>
    </source>
</evidence>
<dbReference type="PANTHER" id="PTHR14143">
    <property type="entry name" value="INTERFERON-INDUCIBLE GTPASE FAMILY MEMBER"/>
    <property type="match status" value="1"/>
</dbReference>
<dbReference type="EMBL" id="CAJNOR010003990">
    <property type="protein sequence ID" value="CAF1465803.1"/>
    <property type="molecule type" value="Genomic_DNA"/>
</dbReference>
<dbReference type="InterPro" id="IPR030385">
    <property type="entry name" value="G_IRG_dom"/>
</dbReference>
<comment type="caution">
    <text evidence="4">The sequence shown here is derived from an EMBL/GenBank/DDBJ whole genome shotgun (WGS) entry which is preliminary data.</text>
</comment>
<name>A0A815SNF8_ADIRI</name>
<reference evidence="4" key="1">
    <citation type="submission" date="2021-02" db="EMBL/GenBank/DDBJ databases">
        <authorList>
            <person name="Nowell W R."/>
        </authorList>
    </citation>
    <scope>NUCLEOTIDE SEQUENCE</scope>
</reference>
<evidence type="ECO:0000313" key="5">
    <source>
        <dbReference type="Proteomes" id="UP000663828"/>
    </source>
</evidence>
<dbReference type="AlphaFoldDB" id="A0A815SNF8"/>
<evidence type="ECO:0000313" key="6">
    <source>
        <dbReference type="Proteomes" id="UP000663852"/>
    </source>
</evidence>
<accession>A0A815SNF8</accession>
<dbReference type="GO" id="GO:0016020">
    <property type="term" value="C:membrane"/>
    <property type="evidence" value="ECO:0007669"/>
    <property type="project" value="InterPro"/>
</dbReference>